<dbReference type="PROSITE" id="PS51318">
    <property type="entry name" value="TAT"/>
    <property type="match status" value="1"/>
</dbReference>
<dbReference type="InterPro" id="IPR006655">
    <property type="entry name" value="Mopterin_OxRdtase_prok_CS"/>
</dbReference>
<dbReference type="Gene3D" id="2.20.25.90">
    <property type="entry name" value="ADC-like domains"/>
    <property type="match status" value="1"/>
</dbReference>
<evidence type="ECO:0000256" key="7">
    <source>
        <dbReference type="ARBA" id="ARBA00022729"/>
    </source>
</evidence>
<gene>
    <name evidence="12" type="ORF">BCM31_06120</name>
</gene>
<dbReference type="PROSITE" id="PS00490">
    <property type="entry name" value="MOLYBDOPTERIN_PROK_2"/>
    <property type="match status" value="1"/>
</dbReference>
<dbReference type="GeneID" id="97290454"/>
<comment type="similarity">
    <text evidence="3">Belongs to the prokaryotic molybdopterin-containing oxidoreductase family.</text>
</comment>
<dbReference type="Gene3D" id="2.40.40.20">
    <property type="match status" value="1"/>
</dbReference>
<evidence type="ECO:0000256" key="2">
    <source>
        <dbReference type="ARBA" id="ARBA00001966"/>
    </source>
</evidence>
<dbReference type="InterPro" id="IPR006657">
    <property type="entry name" value="MoPterin_dinucl-bd_dom"/>
</dbReference>
<dbReference type="InterPro" id="IPR006963">
    <property type="entry name" value="Mopterin_OxRdtase_4Fe-4S_dom"/>
</dbReference>
<keyword evidence="9" id="KW-0408">Iron</keyword>
<comment type="cofactor">
    <cofactor evidence="2">
        <name>[4Fe-4S] cluster</name>
        <dbReference type="ChEBI" id="CHEBI:49883"/>
    </cofactor>
</comment>
<keyword evidence="10" id="KW-0411">Iron-sulfur</keyword>
<dbReference type="InterPro" id="IPR009010">
    <property type="entry name" value="Asp_de-COase-like_dom_sf"/>
</dbReference>
<dbReference type="CDD" id="cd02755">
    <property type="entry name" value="MopB_Thiosulfate-R-like"/>
    <property type="match status" value="1"/>
</dbReference>
<dbReference type="GO" id="GO:0051539">
    <property type="term" value="F:4 iron, 4 sulfur cluster binding"/>
    <property type="evidence" value="ECO:0007669"/>
    <property type="project" value="UniProtKB-KW"/>
</dbReference>
<comment type="caution">
    <text evidence="12">The sequence shown here is derived from an EMBL/GenBank/DDBJ whole genome shotgun (WGS) entry which is preliminary data.</text>
</comment>
<dbReference type="STRING" id="556267.HWAG_01193"/>
<dbReference type="InterPro" id="IPR006656">
    <property type="entry name" value="Mopterin_OxRdtase"/>
</dbReference>
<keyword evidence="13" id="KW-1185">Reference proteome</keyword>
<dbReference type="SMART" id="SM00926">
    <property type="entry name" value="Molybdop_Fe4S4"/>
    <property type="match status" value="1"/>
</dbReference>
<evidence type="ECO:0000313" key="13">
    <source>
        <dbReference type="Proteomes" id="UP000233350"/>
    </source>
</evidence>
<proteinExistence type="inferred from homology"/>
<dbReference type="Proteomes" id="UP000233350">
    <property type="component" value="Unassembled WGS sequence"/>
</dbReference>
<evidence type="ECO:0000256" key="9">
    <source>
        <dbReference type="ARBA" id="ARBA00023004"/>
    </source>
</evidence>
<evidence type="ECO:0000256" key="1">
    <source>
        <dbReference type="ARBA" id="ARBA00001942"/>
    </source>
</evidence>
<keyword evidence="4" id="KW-0004">4Fe-4S</keyword>
<dbReference type="NCBIfam" id="TIGR01409">
    <property type="entry name" value="TAT_signal_seq"/>
    <property type="match status" value="1"/>
</dbReference>
<dbReference type="PROSITE" id="PS51669">
    <property type="entry name" value="4FE4S_MOW_BIS_MGD"/>
    <property type="match status" value="1"/>
</dbReference>
<dbReference type="InterPro" id="IPR050612">
    <property type="entry name" value="Prok_Mopterin_Oxidored"/>
</dbReference>
<evidence type="ECO:0000256" key="8">
    <source>
        <dbReference type="ARBA" id="ARBA00023002"/>
    </source>
</evidence>
<dbReference type="GO" id="GO:0046872">
    <property type="term" value="F:metal ion binding"/>
    <property type="evidence" value="ECO:0007669"/>
    <property type="project" value="UniProtKB-KW"/>
</dbReference>
<dbReference type="Gene3D" id="3.40.228.10">
    <property type="entry name" value="Dimethylsulfoxide Reductase, domain 2"/>
    <property type="match status" value="1"/>
</dbReference>
<dbReference type="PROSITE" id="PS00551">
    <property type="entry name" value="MOLYBDOPTERIN_PROK_1"/>
    <property type="match status" value="1"/>
</dbReference>
<evidence type="ECO:0000313" key="12">
    <source>
        <dbReference type="EMBL" id="PKT82726.1"/>
    </source>
</evidence>
<dbReference type="OrthoDB" id="9803192at2"/>
<name>A0A2N3PLJ6_9HELI</name>
<dbReference type="InterPro" id="IPR019546">
    <property type="entry name" value="TAT_signal_bac_arc"/>
</dbReference>
<evidence type="ECO:0000256" key="4">
    <source>
        <dbReference type="ARBA" id="ARBA00022485"/>
    </source>
</evidence>
<dbReference type="NCBIfam" id="NF012032">
    <property type="entry name" value="PRK15488.1"/>
    <property type="match status" value="1"/>
</dbReference>
<organism evidence="12 13">
    <name type="scientific">Helicobacter winghamensis</name>
    <dbReference type="NCBI Taxonomy" id="157268"/>
    <lineage>
        <taxon>Bacteria</taxon>
        <taxon>Pseudomonadati</taxon>
        <taxon>Campylobacterota</taxon>
        <taxon>Epsilonproteobacteria</taxon>
        <taxon>Campylobacterales</taxon>
        <taxon>Helicobacteraceae</taxon>
        <taxon>Helicobacter</taxon>
    </lineage>
</organism>
<dbReference type="Pfam" id="PF01568">
    <property type="entry name" value="Molydop_binding"/>
    <property type="match status" value="1"/>
</dbReference>
<dbReference type="GO" id="GO:0016491">
    <property type="term" value="F:oxidoreductase activity"/>
    <property type="evidence" value="ECO:0007669"/>
    <property type="project" value="UniProtKB-KW"/>
</dbReference>
<reference evidence="12 13" key="1">
    <citation type="submission" date="2016-07" db="EMBL/GenBank/DDBJ databases">
        <title>Detection of Helicobacter winghamensis from caecal content of red fox (Vulpes vulpes).</title>
        <authorList>
            <person name="Zanoni R.G."/>
            <person name="Florio D."/>
            <person name="Caffara M."/>
            <person name="Renzi M."/>
            <person name="Parisi A."/>
            <person name="Pasquali F."/>
            <person name="Manfreda G."/>
        </authorList>
    </citation>
    <scope>NUCLEOTIDE SEQUENCE [LARGE SCALE GENOMIC DNA]</scope>
    <source>
        <strain evidence="12 13">295_13</strain>
    </source>
</reference>
<dbReference type="InterPro" id="IPR027467">
    <property type="entry name" value="MopterinOxRdtase_cofactor_BS"/>
</dbReference>
<dbReference type="PANTHER" id="PTHR43742">
    <property type="entry name" value="TRIMETHYLAMINE-N-OXIDE REDUCTASE"/>
    <property type="match status" value="1"/>
</dbReference>
<keyword evidence="8" id="KW-0560">Oxidoreductase</keyword>
<feature type="domain" description="4Fe-4S Mo/W bis-MGD-type" evidence="11">
    <location>
        <begin position="36"/>
        <end position="92"/>
    </location>
</feature>
<keyword evidence="5" id="KW-0500">Molybdenum</keyword>
<dbReference type="SUPFAM" id="SSF53706">
    <property type="entry name" value="Formate dehydrogenase/DMSO reductase, domains 1-3"/>
    <property type="match status" value="1"/>
</dbReference>
<dbReference type="SUPFAM" id="SSF50692">
    <property type="entry name" value="ADC-like"/>
    <property type="match status" value="1"/>
</dbReference>
<dbReference type="AlphaFoldDB" id="A0A2N3PLJ6"/>
<evidence type="ECO:0000256" key="10">
    <source>
        <dbReference type="ARBA" id="ARBA00023014"/>
    </source>
</evidence>
<dbReference type="Pfam" id="PF04879">
    <property type="entry name" value="Molybdop_Fe4S4"/>
    <property type="match status" value="1"/>
</dbReference>
<dbReference type="RefSeq" id="WP_006802889.1">
    <property type="nucleotide sequence ID" value="NZ_CABKOI010000020.1"/>
</dbReference>
<keyword evidence="6" id="KW-0479">Metal-binding</keyword>
<dbReference type="PANTHER" id="PTHR43742:SF9">
    <property type="entry name" value="TETRATHIONATE REDUCTASE SUBUNIT A"/>
    <property type="match status" value="1"/>
</dbReference>
<dbReference type="GO" id="GO:0043546">
    <property type="term" value="F:molybdopterin cofactor binding"/>
    <property type="evidence" value="ECO:0007669"/>
    <property type="project" value="InterPro"/>
</dbReference>
<dbReference type="EMBL" id="MBPK01000001">
    <property type="protein sequence ID" value="PKT82726.1"/>
    <property type="molecule type" value="Genomic_DNA"/>
</dbReference>
<evidence type="ECO:0000259" key="11">
    <source>
        <dbReference type="PROSITE" id="PS51669"/>
    </source>
</evidence>
<evidence type="ECO:0000256" key="5">
    <source>
        <dbReference type="ARBA" id="ARBA00022505"/>
    </source>
</evidence>
<dbReference type="Pfam" id="PF00384">
    <property type="entry name" value="Molybdopterin"/>
    <property type="match status" value="1"/>
</dbReference>
<dbReference type="CDD" id="cd02778">
    <property type="entry name" value="MopB_CT_Thiosulfate-R-like"/>
    <property type="match status" value="1"/>
</dbReference>
<sequence length="757" mass="84017">MSVNRRDFLKGVGVGSVALSMPGTLGAFQGKLEGVSKFVPSICEMCSTRCPIEARVDNGEKVFIQGNPYSVATGGSVCARGGSGANQLFDPKRLVKPIMRTGERGEGKWKEISWEEAYDYIAKKLVEIKEKYGAQSVAFASKSGPEQAFLNQFAHAYGSPNTFDHGNTCPSGYAVALTSVFGSGSVSRDFSNCKYMLNFGHNVYEGIVISYARGVTEALEKGCKLVSLDPRFSVLSSKASEWIPIRPAGDTAFMMAFVHTLIFEELYDKKFVEKYTIGFEKLKESVKDYTPERMSKECDIPADKIVAITRECASYAPHCIVDFGHRATFTPEEIEFRRAIAIANALLGNVEAKGGLYFPKGPGIYNKVAGEKVAPVFKGSILPKIPAPKHPRIDLIDVKDGEFSKISKTRGVYSQVFKSVLDGKPYAIRGLWITRSNPVMTVNNSNEVVEALKKLDLFVSVDVYVSDTSQYADIILPESTYLERDEQFLASNGKNPGYQVRQKVVETIGDTKPSWQIYLEMAQKMGYEAAFPYKDMNDYRMQQAYEYPEDMFEVKHKGIIKYGIPLLARDSKSVKKFVEKYPNSKQFLDADGEFAEFLKCKTKSGKIELFDEVLEAACGRGGLTYNDPKLKEEGEFYFIQGKVAVHTNGHTMNVPWLNTLMDDNAVWINQDVASKLRLKKGDKIKITSKVGSQIASVLPTVGIREDTLFAYFGFGHTSKYQEIAYEKGMSASHLLANTISPVTGNNVHTIGVKIEKV</sequence>
<evidence type="ECO:0000256" key="6">
    <source>
        <dbReference type="ARBA" id="ARBA00022723"/>
    </source>
</evidence>
<evidence type="ECO:0000256" key="3">
    <source>
        <dbReference type="ARBA" id="ARBA00010312"/>
    </source>
</evidence>
<accession>A0A2N3PLJ6</accession>
<dbReference type="InterPro" id="IPR006311">
    <property type="entry name" value="TAT_signal"/>
</dbReference>
<protein>
    <submittedName>
        <fullName evidence="12">Polysulfide reductase</fullName>
    </submittedName>
</protein>
<keyword evidence="7" id="KW-0732">Signal</keyword>
<comment type="cofactor">
    <cofactor evidence="1">
        <name>Mo-bis(molybdopterin guanine dinucleotide)</name>
        <dbReference type="ChEBI" id="CHEBI:60539"/>
    </cofactor>
</comment>
<dbReference type="Gene3D" id="3.40.50.740">
    <property type="match status" value="1"/>
</dbReference>